<feature type="transmembrane region" description="Helical" evidence="6">
    <location>
        <begin position="351"/>
        <end position="368"/>
    </location>
</feature>
<dbReference type="PROSITE" id="PS00216">
    <property type="entry name" value="SUGAR_TRANSPORT_1"/>
    <property type="match status" value="1"/>
</dbReference>
<accession>A0A9Q1K2Z6</accession>
<feature type="transmembrane region" description="Helical" evidence="6">
    <location>
        <begin position="408"/>
        <end position="426"/>
    </location>
</feature>
<dbReference type="GO" id="GO:0016020">
    <property type="term" value="C:membrane"/>
    <property type="evidence" value="ECO:0007669"/>
    <property type="project" value="UniProtKB-SubCell"/>
</dbReference>
<evidence type="ECO:0000256" key="3">
    <source>
        <dbReference type="ARBA" id="ARBA00022692"/>
    </source>
</evidence>
<dbReference type="SUPFAM" id="SSF103473">
    <property type="entry name" value="MFS general substrate transporter"/>
    <property type="match status" value="1"/>
</dbReference>
<evidence type="ECO:0000256" key="6">
    <source>
        <dbReference type="SAM" id="Phobius"/>
    </source>
</evidence>
<dbReference type="Gene3D" id="1.20.1250.20">
    <property type="entry name" value="MFS general substrate transporter like domains"/>
    <property type="match status" value="1"/>
</dbReference>
<feature type="transmembrane region" description="Helical" evidence="6">
    <location>
        <begin position="187"/>
        <end position="209"/>
    </location>
</feature>
<dbReference type="GO" id="GO:0022857">
    <property type="term" value="F:transmembrane transporter activity"/>
    <property type="evidence" value="ECO:0007669"/>
    <property type="project" value="InterPro"/>
</dbReference>
<feature type="transmembrane region" description="Helical" evidence="6">
    <location>
        <begin position="221"/>
        <end position="244"/>
    </location>
</feature>
<evidence type="ECO:0000259" key="7">
    <source>
        <dbReference type="PROSITE" id="PS50850"/>
    </source>
</evidence>
<proteinExistence type="predicted"/>
<keyword evidence="3 6" id="KW-0812">Transmembrane</keyword>
<evidence type="ECO:0000256" key="4">
    <source>
        <dbReference type="ARBA" id="ARBA00022989"/>
    </source>
</evidence>
<dbReference type="InterPro" id="IPR036259">
    <property type="entry name" value="MFS_trans_sf"/>
</dbReference>
<dbReference type="PROSITE" id="PS00217">
    <property type="entry name" value="SUGAR_TRANSPORT_2"/>
    <property type="match status" value="1"/>
</dbReference>
<feature type="transmembrane region" description="Helical" evidence="6">
    <location>
        <begin position="380"/>
        <end position="401"/>
    </location>
</feature>
<feature type="transmembrane region" description="Helical" evidence="6">
    <location>
        <begin position="163"/>
        <end position="181"/>
    </location>
</feature>
<keyword evidence="5 6" id="KW-0472">Membrane</keyword>
<organism evidence="8 9">
    <name type="scientific">Carnegiea gigantea</name>
    <dbReference type="NCBI Taxonomy" id="171969"/>
    <lineage>
        <taxon>Eukaryota</taxon>
        <taxon>Viridiplantae</taxon>
        <taxon>Streptophyta</taxon>
        <taxon>Embryophyta</taxon>
        <taxon>Tracheophyta</taxon>
        <taxon>Spermatophyta</taxon>
        <taxon>Magnoliopsida</taxon>
        <taxon>eudicotyledons</taxon>
        <taxon>Gunneridae</taxon>
        <taxon>Pentapetalae</taxon>
        <taxon>Caryophyllales</taxon>
        <taxon>Cactineae</taxon>
        <taxon>Cactaceae</taxon>
        <taxon>Cactoideae</taxon>
        <taxon>Echinocereeae</taxon>
        <taxon>Carnegiea</taxon>
    </lineage>
</organism>
<dbReference type="PANTHER" id="PTHR24064">
    <property type="entry name" value="SOLUTE CARRIER FAMILY 22 MEMBER"/>
    <property type="match status" value="1"/>
</dbReference>
<keyword evidence="9" id="KW-1185">Reference proteome</keyword>
<feature type="transmembrane region" description="Helical" evidence="6">
    <location>
        <begin position="250"/>
        <end position="269"/>
    </location>
</feature>
<evidence type="ECO:0000256" key="1">
    <source>
        <dbReference type="ARBA" id="ARBA00004141"/>
    </source>
</evidence>
<protein>
    <recommendedName>
        <fullName evidence="7">Major facilitator superfamily (MFS) profile domain-containing protein</fullName>
    </recommendedName>
</protein>
<name>A0A9Q1K2Z6_9CARY</name>
<dbReference type="Pfam" id="PF00083">
    <property type="entry name" value="Sugar_tr"/>
    <property type="match status" value="1"/>
</dbReference>
<evidence type="ECO:0000256" key="5">
    <source>
        <dbReference type="ARBA" id="ARBA00023136"/>
    </source>
</evidence>
<comment type="subcellular location">
    <subcellularLocation>
        <location evidence="1">Membrane</location>
        <topology evidence="1">Multi-pass membrane protein</topology>
    </subcellularLocation>
</comment>
<sequence>MPRAPSPVTGIPGHRLVSGLRDLQQPLITSEGKSNGVERLCIDDMLKKYCGECGRWQIRHFVLTSLAWALEAFHTMVMIFADHEPKWRCIGPGCDPWGSSICGLPPGSWEWVDKPNTSIVTEWALFCGERYKVGLVQAVFFCGCMIGAGIFGHLSDSSFGRKGTLAIVCVLNGILGCLTALCHNYYLYVALRLLTGLSTGGVGMCAFVLATEPIGPTNRGVAGMSTFYFFSGGIALLSGIAYIFPSWRSLYVASSMPSILFIAIVLPFLSESPRWYLVKGKIKKAMKVMRDIAEGNGSHIPQGVQLVLDEEADNTTNEDVANLNDRAPSTREEVKASLIDVLKSPVTRTRLILAVLINFCCSIVYYGLSLNVANLETNIYINVLLNAFAEWPAFLLTAIMLDRFGRKPLAIATLWFSGFFCMWGSMMHNYGVWKYIRMICGVLGIFGMAGTYNLLFIYTTELFPTVVRNAALGCATQASHTGAILAPFVVVLGGGYPFMVFAVFGYVGGILGFYLPETLNQPLYDTMAGMEEGEAIRRGT</sequence>
<keyword evidence="4 6" id="KW-1133">Transmembrane helix</keyword>
<dbReference type="InterPro" id="IPR005829">
    <property type="entry name" value="Sugar_transporter_CS"/>
</dbReference>
<gene>
    <name evidence="8" type="ORF">Cgig2_033222</name>
</gene>
<dbReference type="InterPro" id="IPR005828">
    <property type="entry name" value="MFS_sugar_transport-like"/>
</dbReference>
<reference evidence="8" key="1">
    <citation type="submission" date="2022-04" db="EMBL/GenBank/DDBJ databases">
        <title>Carnegiea gigantea Genome sequencing and assembly v2.</title>
        <authorList>
            <person name="Copetti D."/>
            <person name="Sanderson M.J."/>
            <person name="Burquez A."/>
            <person name="Wojciechowski M.F."/>
        </authorList>
    </citation>
    <scope>NUCLEOTIDE SEQUENCE</scope>
    <source>
        <strain evidence="8">SGP5-SGP5p</strain>
        <tissue evidence="8">Aerial part</tissue>
    </source>
</reference>
<feature type="transmembrane region" description="Helical" evidence="6">
    <location>
        <begin position="133"/>
        <end position="151"/>
    </location>
</feature>
<evidence type="ECO:0000313" key="9">
    <source>
        <dbReference type="Proteomes" id="UP001153076"/>
    </source>
</evidence>
<dbReference type="Proteomes" id="UP001153076">
    <property type="component" value="Unassembled WGS sequence"/>
</dbReference>
<evidence type="ECO:0000313" key="8">
    <source>
        <dbReference type="EMBL" id="KAJ8435483.1"/>
    </source>
</evidence>
<dbReference type="OrthoDB" id="3936150at2759"/>
<dbReference type="InterPro" id="IPR020846">
    <property type="entry name" value="MFS_dom"/>
</dbReference>
<comment type="caution">
    <text evidence="8">The sequence shown here is derived from an EMBL/GenBank/DDBJ whole genome shotgun (WGS) entry which is preliminary data.</text>
</comment>
<dbReference type="AlphaFoldDB" id="A0A9Q1K2Z6"/>
<feature type="domain" description="Major facilitator superfamily (MFS) profile" evidence="7">
    <location>
        <begin position="60"/>
        <end position="520"/>
    </location>
</feature>
<dbReference type="PROSITE" id="PS50850">
    <property type="entry name" value="MFS"/>
    <property type="match status" value="1"/>
</dbReference>
<keyword evidence="2" id="KW-0813">Transport</keyword>
<evidence type="ECO:0000256" key="2">
    <source>
        <dbReference type="ARBA" id="ARBA00022448"/>
    </source>
</evidence>
<dbReference type="EMBL" id="JAKOGI010000410">
    <property type="protein sequence ID" value="KAJ8435483.1"/>
    <property type="molecule type" value="Genomic_DNA"/>
</dbReference>
<feature type="transmembrane region" description="Helical" evidence="6">
    <location>
        <begin position="432"/>
        <end position="458"/>
    </location>
</feature>